<dbReference type="EMBL" id="KK914201">
    <property type="protein sequence ID" value="KDP47000.1"/>
    <property type="molecule type" value="Genomic_DNA"/>
</dbReference>
<evidence type="ECO:0000256" key="1">
    <source>
        <dbReference type="SAM" id="MobiDB-lite"/>
    </source>
</evidence>
<feature type="region of interest" description="Disordered" evidence="1">
    <location>
        <begin position="1"/>
        <end position="46"/>
    </location>
</feature>
<reference evidence="2 3" key="1">
    <citation type="journal article" date="2014" name="PLoS ONE">
        <title>Global Analysis of Gene Expression Profiles in Physic Nut (Jatropha curcas L.) Seedlings Exposed to Salt Stress.</title>
        <authorList>
            <person name="Zhang L."/>
            <person name="Zhang C."/>
            <person name="Wu P."/>
            <person name="Chen Y."/>
            <person name="Li M."/>
            <person name="Jiang H."/>
            <person name="Wu G."/>
        </authorList>
    </citation>
    <scope>NUCLEOTIDE SEQUENCE [LARGE SCALE GENOMIC DNA]</scope>
    <source>
        <strain evidence="3">cv. GZQX0401</strain>
        <tissue evidence="2">Young leaves</tissue>
    </source>
</reference>
<sequence>MEENCSADFATRRRSRWKENRPVASASRERESRALPTYQKTKQAPKYRARDIHMCEHEKHSCKSESLQAKVASATSICASARSTPERQRLLKHKLRARPVTSRAQVVFPGDVIAVFSSEKHVFACMGRDSSQKKSPQTPFGQQINIITNIILLFYK</sequence>
<evidence type="ECO:0000313" key="2">
    <source>
        <dbReference type="EMBL" id="KDP47000.1"/>
    </source>
</evidence>
<dbReference type="Proteomes" id="UP000027138">
    <property type="component" value="Unassembled WGS sequence"/>
</dbReference>
<feature type="compositionally biased region" description="Basic and acidic residues" evidence="1">
    <location>
        <begin position="17"/>
        <end position="33"/>
    </location>
</feature>
<dbReference type="AlphaFoldDB" id="A0A067LQ01"/>
<keyword evidence="3" id="KW-1185">Reference proteome</keyword>
<name>A0A067LQ01_JATCU</name>
<accession>A0A067LQ01</accession>
<proteinExistence type="predicted"/>
<organism evidence="2 3">
    <name type="scientific">Jatropha curcas</name>
    <name type="common">Barbados nut</name>
    <dbReference type="NCBI Taxonomy" id="180498"/>
    <lineage>
        <taxon>Eukaryota</taxon>
        <taxon>Viridiplantae</taxon>
        <taxon>Streptophyta</taxon>
        <taxon>Embryophyta</taxon>
        <taxon>Tracheophyta</taxon>
        <taxon>Spermatophyta</taxon>
        <taxon>Magnoliopsida</taxon>
        <taxon>eudicotyledons</taxon>
        <taxon>Gunneridae</taxon>
        <taxon>Pentapetalae</taxon>
        <taxon>rosids</taxon>
        <taxon>fabids</taxon>
        <taxon>Malpighiales</taxon>
        <taxon>Euphorbiaceae</taxon>
        <taxon>Crotonoideae</taxon>
        <taxon>Jatropheae</taxon>
        <taxon>Jatropha</taxon>
    </lineage>
</organism>
<evidence type="ECO:0000313" key="3">
    <source>
        <dbReference type="Proteomes" id="UP000027138"/>
    </source>
</evidence>
<gene>
    <name evidence="2" type="ORF">JCGZ_02436</name>
</gene>
<protein>
    <submittedName>
        <fullName evidence="2">Uncharacterized protein</fullName>
    </submittedName>
</protein>